<evidence type="ECO:0000256" key="1">
    <source>
        <dbReference type="SAM" id="SignalP"/>
    </source>
</evidence>
<proteinExistence type="predicted"/>
<dbReference type="RefSeq" id="WP_322609502.1">
    <property type="nucleotide sequence ID" value="NZ_JARVCO010000012.1"/>
</dbReference>
<dbReference type="InterPro" id="IPR036761">
    <property type="entry name" value="TTHA0802/YceI-like_sf"/>
</dbReference>
<dbReference type="InterPro" id="IPR007372">
    <property type="entry name" value="Lipid/polyisoprenoid-bd_YceI"/>
</dbReference>
<protein>
    <submittedName>
        <fullName evidence="3">YceI family protein</fullName>
    </submittedName>
</protein>
<keyword evidence="1" id="KW-0732">Signal</keyword>
<dbReference type="EMBL" id="JARVCO010000012">
    <property type="protein sequence ID" value="MDZ8119719.1"/>
    <property type="molecule type" value="Genomic_DNA"/>
</dbReference>
<evidence type="ECO:0000259" key="2">
    <source>
        <dbReference type="Pfam" id="PF04264"/>
    </source>
</evidence>
<dbReference type="Pfam" id="PF04264">
    <property type="entry name" value="YceI"/>
    <property type="match status" value="1"/>
</dbReference>
<comment type="caution">
    <text evidence="3">The sequence shown here is derived from an EMBL/GenBank/DDBJ whole genome shotgun (WGS) entry which is preliminary data.</text>
</comment>
<feature type="chain" id="PRO_5045647604" evidence="1">
    <location>
        <begin position="24"/>
        <end position="184"/>
    </location>
</feature>
<accession>A0ABU5MZX0</accession>
<dbReference type="Gene3D" id="2.40.128.110">
    <property type="entry name" value="Lipid/polyisoprenoid-binding, YceI-like"/>
    <property type="match status" value="1"/>
</dbReference>
<evidence type="ECO:0000313" key="4">
    <source>
        <dbReference type="Proteomes" id="UP001290861"/>
    </source>
</evidence>
<reference evidence="3 4" key="1">
    <citation type="journal article" date="2024" name="Appl. Environ. Microbiol.">
        <title>Pontiella agarivorans sp. nov., a novel marine anaerobic bacterium capable of degrading macroalgal polysaccharides and fixing nitrogen.</title>
        <authorList>
            <person name="Liu N."/>
            <person name="Kivenson V."/>
            <person name="Peng X."/>
            <person name="Cui Z."/>
            <person name="Lankiewicz T.S."/>
            <person name="Gosselin K.M."/>
            <person name="English C.J."/>
            <person name="Blair E.M."/>
            <person name="O'Malley M.A."/>
            <person name="Valentine D.L."/>
        </authorList>
    </citation>
    <scope>NUCLEOTIDE SEQUENCE [LARGE SCALE GENOMIC DNA]</scope>
    <source>
        <strain evidence="3 4">NLcol2</strain>
    </source>
</reference>
<sequence>MPRIVYPLYLSFLLALSPRADTAAETTAFVTFKGTSTLHDFEGTATSQPFALTFTEIPEIGQIRLSATADLNVSTMDTANKKRDRKMFTMLDREHFQLISGSLPETVIPVSGSGHARLKLKIRDTEQYVEATLSNWQREGNTIRVDLTFPVSLAAFGLKPPSVLGMIRVGDTVNVTCEIEGNCQ</sequence>
<name>A0ABU5MZX0_9BACT</name>
<gene>
    <name evidence="3" type="ORF">P9H32_13910</name>
</gene>
<evidence type="ECO:0000313" key="3">
    <source>
        <dbReference type="EMBL" id="MDZ8119719.1"/>
    </source>
</evidence>
<organism evidence="3 4">
    <name type="scientific">Pontiella agarivorans</name>
    <dbReference type="NCBI Taxonomy" id="3038953"/>
    <lineage>
        <taxon>Bacteria</taxon>
        <taxon>Pseudomonadati</taxon>
        <taxon>Kiritimatiellota</taxon>
        <taxon>Kiritimatiellia</taxon>
        <taxon>Kiritimatiellales</taxon>
        <taxon>Pontiellaceae</taxon>
        <taxon>Pontiella</taxon>
    </lineage>
</organism>
<dbReference type="Proteomes" id="UP001290861">
    <property type="component" value="Unassembled WGS sequence"/>
</dbReference>
<dbReference type="SUPFAM" id="SSF101874">
    <property type="entry name" value="YceI-like"/>
    <property type="match status" value="1"/>
</dbReference>
<keyword evidence="4" id="KW-1185">Reference proteome</keyword>
<feature type="domain" description="Lipid/polyisoprenoid-binding YceI-like" evidence="2">
    <location>
        <begin position="30"/>
        <end position="180"/>
    </location>
</feature>
<feature type="signal peptide" evidence="1">
    <location>
        <begin position="1"/>
        <end position="23"/>
    </location>
</feature>